<protein>
    <submittedName>
        <fullName evidence="1">Uncharacterized protein</fullName>
    </submittedName>
</protein>
<reference evidence="1" key="2">
    <citation type="submission" date="2025-09" db="UniProtKB">
        <authorList>
            <consortium name="Ensembl"/>
        </authorList>
    </citation>
    <scope>IDENTIFICATION</scope>
</reference>
<proteinExistence type="predicted"/>
<reference evidence="1" key="1">
    <citation type="submission" date="2025-08" db="UniProtKB">
        <authorList>
            <consortium name="Ensembl"/>
        </authorList>
    </citation>
    <scope>IDENTIFICATION</scope>
</reference>
<evidence type="ECO:0000313" key="2">
    <source>
        <dbReference type="Proteomes" id="UP000472261"/>
    </source>
</evidence>
<evidence type="ECO:0000313" key="1">
    <source>
        <dbReference type="Ensembl" id="ENSPCLP00000005754.1"/>
    </source>
</evidence>
<dbReference type="AlphaFoldDB" id="A0A669PD25"/>
<sequence length="70" mass="7838">MGVVGDPIVCRCEESQREGRANRGAEWGVLPMWVQGSEHPFSMQKLLVCAISLRGAVRWWFGGLQLSHKV</sequence>
<accession>A0A669PD25</accession>
<dbReference type="Ensembl" id="ENSPCLT00000007940.1">
    <property type="protein sequence ID" value="ENSPCLP00000005754.1"/>
    <property type="gene ID" value="ENSPCLG00000004852.1"/>
</dbReference>
<organism evidence="1 2">
    <name type="scientific">Phasianus colchicus</name>
    <name type="common">Common pheasant</name>
    <dbReference type="NCBI Taxonomy" id="9054"/>
    <lineage>
        <taxon>Eukaryota</taxon>
        <taxon>Metazoa</taxon>
        <taxon>Chordata</taxon>
        <taxon>Craniata</taxon>
        <taxon>Vertebrata</taxon>
        <taxon>Euteleostomi</taxon>
        <taxon>Archelosauria</taxon>
        <taxon>Archosauria</taxon>
        <taxon>Dinosauria</taxon>
        <taxon>Saurischia</taxon>
        <taxon>Theropoda</taxon>
        <taxon>Coelurosauria</taxon>
        <taxon>Aves</taxon>
        <taxon>Neognathae</taxon>
        <taxon>Galloanserae</taxon>
        <taxon>Galliformes</taxon>
        <taxon>Phasianidae</taxon>
        <taxon>Phasianinae</taxon>
        <taxon>Phasianus</taxon>
    </lineage>
</organism>
<dbReference type="Proteomes" id="UP000472261">
    <property type="component" value="Unplaced"/>
</dbReference>
<name>A0A669PD25_PHACC</name>
<keyword evidence="2" id="KW-1185">Reference proteome</keyword>